<dbReference type="PROSITE" id="PS50048">
    <property type="entry name" value="ZN2_CY6_FUNGAL_2"/>
    <property type="match status" value="1"/>
</dbReference>
<evidence type="ECO:0000256" key="2">
    <source>
        <dbReference type="ARBA" id="ARBA00022833"/>
    </source>
</evidence>
<evidence type="ECO:0000313" key="9">
    <source>
        <dbReference type="Proteomes" id="UP000286045"/>
    </source>
</evidence>
<dbReference type="EMBL" id="RYZI01000037">
    <property type="protein sequence ID" value="RWA12969.1"/>
    <property type="molecule type" value="Genomic_DNA"/>
</dbReference>
<dbReference type="GO" id="GO:0000981">
    <property type="term" value="F:DNA-binding transcription factor activity, RNA polymerase II-specific"/>
    <property type="evidence" value="ECO:0007669"/>
    <property type="project" value="InterPro"/>
</dbReference>
<dbReference type="InterPro" id="IPR001138">
    <property type="entry name" value="Zn2Cys6_DnaBD"/>
</dbReference>
<dbReference type="CDD" id="cd00067">
    <property type="entry name" value="GAL4"/>
    <property type="match status" value="1"/>
</dbReference>
<keyword evidence="4" id="KW-0238">DNA-binding</keyword>
<proteinExistence type="predicted"/>
<accession>A0A439DEY6</accession>
<dbReference type="InterPro" id="IPR021858">
    <property type="entry name" value="Fun_TF"/>
</dbReference>
<keyword evidence="6" id="KW-0539">Nucleus</keyword>
<feature type="domain" description="Zn(2)-C6 fungal-type" evidence="7">
    <location>
        <begin position="20"/>
        <end position="48"/>
    </location>
</feature>
<dbReference type="SUPFAM" id="SSF57701">
    <property type="entry name" value="Zn2/Cys6 DNA-binding domain"/>
    <property type="match status" value="1"/>
</dbReference>
<dbReference type="Pfam" id="PF00172">
    <property type="entry name" value="Zn_clus"/>
    <property type="match status" value="1"/>
</dbReference>
<sequence>MTKVKKGKRQRAYRPKTQAGCLTCKIRRVKCDEGRPACLRCTSTGRACDGYAHIKAATAPTSILAGLSFEIQAGRRSKRSFAFFVQRTCSQVAGFFGSDFWERLVLQAAHNEPAVLHAIVAIGSRHELAMRQTEKDDTVEIFALGQYNLAIKHLLDPSFGKQQQCVDIYLMLSILFACFENIQGHHALAITHIQSGVKLLRETVYDRDTGVLHCQEFGSTSRVNSYAPLEAYAKIFALLDSGASRIIGDYQRPFLASSSTHADQIYGDSPISFSSIEDAKRTFEYGACLFSGSLDAKISDDSIQFPHKPMEDQRSHLAKLMSKFWLAVQDLVRSKESNFTPSEEVAAAALQLNVLVTWISFEIDHRYPESGATWDEFMPQLEEMVLLGEEIVSSLSLGGDSGEETISFCLESGYIIPMYAVASNCRDLTIRRRVIAVLRSVHRQEGLWNSLLAAKAAERIIEIEERESRDVDACADSLGALDLSRTRPLLKIDATGGRLHYTRHSKGEDTSDEVVEEVFSW</sequence>
<organism evidence="8 9">
    <name type="scientific">Xylaria grammica</name>
    <dbReference type="NCBI Taxonomy" id="363999"/>
    <lineage>
        <taxon>Eukaryota</taxon>
        <taxon>Fungi</taxon>
        <taxon>Dikarya</taxon>
        <taxon>Ascomycota</taxon>
        <taxon>Pezizomycotina</taxon>
        <taxon>Sordariomycetes</taxon>
        <taxon>Xylariomycetidae</taxon>
        <taxon>Xylariales</taxon>
        <taxon>Xylariaceae</taxon>
        <taxon>Xylaria</taxon>
    </lineage>
</organism>
<protein>
    <recommendedName>
        <fullName evidence="7">Zn(2)-C6 fungal-type domain-containing protein</fullName>
    </recommendedName>
</protein>
<evidence type="ECO:0000256" key="4">
    <source>
        <dbReference type="ARBA" id="ARBA00023125"/>
    </source>
</evidence>
<dbReference type="STRING" id="363999.A0A439DEY6"/>
<name>A0A439DEY6_9PEZI</name>
<dbReference type="PROSITE" id="PS00463">
    <property type="entry name" value="ZN2_CY6_FUNGAL_1"/>
    <property type="match status" value="1"/>
</dbReference>
<reference evidence="8 9" key="1">
    <citation type="submission" date="2018-12" db="EMBL/GenBank/DDBJ databases">
        <title>Draft genome sequence of Xylaria grammica IHI A82.</title>
        <authorList>
            <person name="Buettner E."/>
            <person name="Kellner H."/>
        </authorList>
    </citation>
    <scope>NUCLEOTIDE SEQUENCE [LARGE SCALE GENOMIC DNA]</scope>
    <source>
        <strain evidence="8 9">IHI A82</strain>
    </source>
</reference>
<keyword evidence="1" id="KW-0479">Metal-binding</keyword>
<dbReference type="InterPro" id="IPR052360">
    <property type="entry name" value="Transcr_Regulatory_Proteins"/>
</dbReference>
<dbReference type="InterPro" id="IPR036864">
    <property type="entry name" value="Zn2-C6_fun-type_DNA-bd_sf"/>
</dbReference>
<evidence type="ECO:0000259" key="7">
    <source>
        <dbReference type="PROSITE" id="PS50048"/>
    </source>
</evidence>
<dbReference type="AlphaFoldDB" id="A0A439DEY6"/>
<dbReference type="PANTHER" id="PTHR36206">
    <property type="entry name" value="ASPERCRYPTIN BIOSYNTHESIS CLUSTER-SPECIFIC TRANSCRIPTION REGULATOR ATNN-RELATED"/>
    <property type="match status" value="1"/>
</dbReference>
<dbReference type="Proteomes" id="UP000286045">
    <property type="component" value="Unassembled WGS sequence"/>
</dbReference>
<dbReference type="PANTHER" id="PTHR36206:SF12">
    <property type="entry name" value="ASPERCRYPTIN BIOSYNTHESIS CLUSTER-SPECIFIC TRANSCRIPTION REGULATOR ATNN-RELATED"/>
    <property type="match status" value="1"/>
</dbReference>
<keyword evidence="3" id="KW-0805">Transcription regulation</keyword>
<dbReference type="GO" id="GO:0003677">
    <property type="term" value="F:DNA binding"/>
    <property type="evidence" value="ECO:0007669"/>
    <property type="project" value="UniProtKB-KW"/>
</dbReference>
<evidence type="ECO:0000256" key="6">
    <source>
        <dbReference type="ARBA" id="ARBA00023242"/>
    </source>
</evidence>
<evidence type="ECO:0000256" key="1">
    <source>
        <dbReference type="ARBA" id="ARBA00022723"/>
    </source>
</evidence>
<dbReference type="Pfam" id="PF11951">
    <property type="entry name" value="Fungal_trans_2"/>
    <property type="match status" value="1"/>
</dbReference>
<dbReference type="SMART" id="SM00066">
    <property type="entry name" value="GAL4"/>
    <property type="match status" value="1"/>
</dbReference>
<dbReference type="Gene3D" id="4.10.240.10">
    <property type="entry name" value="Zn(2)-C6 fungal-type DNA-binding domain"/>
    <property type="match status" value="1"/>
</dbReference>
<evidence type="ECO:0000313" key="8">
    <source>
        <dbReference type="EMBL" id="RWA12969.1"/>
    </source>
</evidence>
<dbReference type="GO" id="GO:0008270">
    <property type="term" value="F:zinc ion binding"/>
    <property type="evidence" value="ECO:0007669"/>
    <property type="project" value="InterPro"/>
</dbReference>
<keyword evidence="2" id="KW-0862">Zinc</keyword>
<comment type="caution">
    <text evidence="8">The sequence shown here is derived from an EMBL/GenBank/DDBJ whole genome shotgun (WGS) entry which is preliminary data.</text>
</comment>
<evidence type="ECO:0000256" key="5">
    <source>
        <dbReference type="ARBA" id="ARBA00023163"/>
    </source>
</evidence>
<keyword evidence="9" id="KW-1185">Reference proteome</keyword>
<gene>
    <name evidence="8" type="ORF">EKO27_g2133</name>
</gene>
<keyword evidence="5" id="KW-0804">Transcription</keyword>
<evidence type="ECO:0000256" key="3">
    <source>
        <dbReference type="ARBA" id="ARBA00023015"/>
    </source>
</evidence>